<feature type="compositionally biased region" description="Low complexity" evidence="1">
    <location>
        <begin position="237"/>
        <end position="247"/>
    </location>
</feature>
<feature type="compositionally biased region" description="Basic and acidic residues" evidence="1">
    <location>
        <begin position="310"/>
        <end position="329"/>
    </location>
</feature>
<feature type="transmembrane region" description="Helical" evidence="2">
    <location>
        <begin position="159"/>
        <end position="177"/>
    </location>
</feature>
<dbReference type="Proteomes" id="UP001204524">
    <property type="component" value="Unassembled WGS sequence"/>
</dbReference>
<organism evidence="3 4">
    <name type="scientific">Nocardioides pinisoli</name>
    <dbReference type="NCBI Taxonomy" id="2950279"/>
    <lineage>
        <taxon>Bacteria</taxon>
        <taxon>Bacillati</taxon>
        <taxon>Actinomycetota</taxon>
        <taxon>Actinomycetes</taxon>
        <taxon>Propionibacteriales</taxon>
        <taxon>Nocardioidaceae</taxon>
        <taxon>Nocardioides</taxon>
    </lineage>
</organism>
<comment type="caution">
    <text evidence="3">The sequence shown here is derived from an EMBL/GenBank/DDBJ whole genome shotgun (WGS) entry which is preliminary data.</text>
</comment>
<feature type="region of interest" description="Disordered" evidence="1">
    <location>
        <begin position="181"/>
        <end position="247"/>
    </location>
</feature>
<keyword evidence="2" id="KW-1133">Transmembrane helix</keyword>
<keyword evidence="2" id="KW-0472">Membrane</keyword>
<accession>A0ABT1KZR3</accession>
<evidence type="ECO:0000313" key="3">
    <source>
        <dbReference type="EMBL" id="MCP3423247.1"/>
    </source>
</evidence>
<reference evidence="3 4" key="1">
    <citation type="submission" date="2022-06" db="EMBL/GenBank/DDBJ databases">
        <authorList>
            <person name="So Y."/>
        </authorList>
    </citation>
    <scope>NUCLEOTIDE SEQUENCE [LARGE SCALE GENOMIC DNA]</scope>
    <source>
        <strain evidence="3 4">STR3</strain>
    </source>
</reference>
<evidence type="ECO:0000313" key="4">
    <source>
        <dbReference type="Proteomes" id="UP001204524"/>
    </source>
</evidence>
<evidence type="ECO:0000256" key="1">
    <source>
        <dbReference type="SAM" id="MobiDB-lite"/>
    </source>
</evidence>
<keyword evidence="4" id="KW-1185">Reference proteome</keyword>
<feature type="region of interest" description="Disordered" evidence="1">
    <location>
        <begin position="289"/>
        <end position="329"/>
    </location>
</feature>
<feature type="transmembrane region" description="Helical" evidence="2">
    <location>
        <begin position="6"/>
        <end position="24"/>
    </location>
</feature>
<feature type="compositionally biased region" description="Pro residues" evidence="1">
    <location>
        <begin position="221"/>
        <end position="236"/>
    </location>
</feature>
<feature type="compositionally biased region" description="Acidic residues" evidence="1">
    <location>
        <begin position="204"/>
        <end position="213"/>
    </location>
</feature>
<name>A0ABT1KZR3_9ACTN</name>
<protein>
    <submittedName>
        <fullName evidence="3">Uncharacterized protein</fullName>
    </submittedName>
</protein>
<dbReference type="EMBL" id="JANARS010000006">
    <property type="protein sequence ID" value="MCP3423247.1"/>
    <property type="molecule type" value="Genomic_DNA"/>
</dbReference>
<feature type="compositionally biased region" description="Basic and acidic residues" evidence="1">
    <location>
        <begin position="181"/>
        <end position="195"/>
    </location>
</feature>
<sequence length="329" mass="34861">MDLSALIFVALAVAWAVYLIPKALKHHDEVVRSRSVEKFSHTMRVLARREPVDRRNARLVVSPIRATLRPPVETKARTEPEVVAPSVTSAVVTTEVTREVTVSAGPAQPAPSRPLSPGAERASARRAARRRRNVLALVLLANAVVIGLATASLVAWPWVAAPAAVLVAWLVACRVSVRAERRQRAARSQRPDRSAIEIGLPPIVEEEADESDLTGEITVTPPQPRVPAAPSEPAPSEPAASSAADTPAVVTGEVAVVGGWDMVPTTLPTYVSKPAAHRRTVSTIDLDSTGVWSSGHHDGDSALARSAEQSAKDAKAAREAGETRRASGA</sequence>
<dbReference type="RefSeq" id="WP_254182441.1">
    <property type="nucleotide sequence ID" value="NZ_JANARS010000006.1"/>
</dbReference>
<feature type="region of interest" description="Disordered" evidence="1">
    <location>
        <begin position="101"/>
        <end position="125"/>
    </location>
</feature>
<keyword evidence="2" id="KW-0812">Transmembrane</keyword>
<evidence type="ECO:0000256" key="2">
    <source>
        <dbReference type="SAM" id="Phobius"/>
    </source>
</evidence>
<feature type="transmembrane region" description="Helical" evidence="2">
    <location>
        <begin position="134"/>
        <end position="153"/>
    </location>
</feature>
<gene>
    <name evidence="3" type="ORF">NCI01_15705</name>
</gene>
<proteinExistence type="predicted"/>